<name>A0A6B2M2G6_9BACT</name>
<feature type="transmembrane region" description="Helical" evidence="1">
    <location>
        <begin position="174"/>
        <end position="193"/>
    </location>
</feature>
<dbReference type="PANTHER" id="PTHR36927">
    <property type="entry name" value="BLR4337 PROTEIN"/>
    <property type="match status" value="1"/>
</dbReference>
<evidence type="ECO:0000259" key="2">
    <source>
        <dbReference type="Pfam" id="PF01757"/>
    </source>
</evidence>
<feature type="transmembrane region" description="Helical" evidence="1">
    <location>
        <begin position="267"/>
        <end position="290"/>
    </location>
</feature>
<keyword evidence="3" id="KW-0808">Transferase</keyword>
<feature type="transmembrane region" description="Helical" evidence="1">
    <location>
        <begin position="7"/>
        <end position="26"/>
    </location>
</feature>
<keyword evidence="3" id="KW-0012">Acyltransferase</keyword>
<feature type="transmembrane region" description="Helical" evidence="1">
    <location>
        <begin position="46"/>
        <end position="67"/>
    </location>
</feature>
<gene>
    <name evidence="3" type="ORF">G0Q06_07680</name>
</gene>
<evidence type="ECO:0000313" key="4">
    <source>
        <dbReference type="Proteomes" id="UP000478417"/>
    </source>
</evidence>
<feature type="transmembrane region" description="Helical" evidence="1">
    <location>
        <begin position="213"/>
        <end position="230"/>
    </location>
</feature>
<dbReference type="Pfam" id="PF01757">
    <property type="entry name" value="Acyl_transf_3"/>
    <property type="match status" value="1"/>
</dbReference>
<feature type="transmembrane region" description="Helical" evidence="1">
    <location>
        <begin position="302"/>
        <end position="323"/>
    </location>
</feature>
<organism evidence="3 4">
    <name type="scientific">Oceanipulchritudo coccoides</name>
    <dbReference type="NCBI Taxonomy" id="2706888"/>
    <lineage>
        <taxon>Bacteria</taxon>
        <taxon>Pseudomonadati</taxon>
        <taxon>Verrucomicrobiota</taxon>
        <taxon>Opitutia</taxon>
        <taxon>Puniceicoccales</taxon>
        <taxon>Oceanipulchritudinaceae</taxon>
        <taxon>Oceanipulchritudo</taxon>
    </lineage>
</organism>
<comment type="caution">
    <text evidence="3">The sequence shown here is derived from an EMBL/GenBank/DDBJ whole genome shotgun (WGS) entry which is preliminary data.</text>
</comment>
<sequence length="374" mass="43041">MRDRVAYIDNLRIMVNFLIVLNHSFWNKSLETTLSTSELELVELLRFFSMNLGPIRVPFFFLIAGLFSATYLGKRGIAGFSKTRFERILIPLIIALCSYVYLVLVISRFGDLSRVLNVEDYSNYIVSGFGGLGYVWFLYVLIIYSGVLLGFYWIAQKVAFLKSGLRKASDLFCYSKYTFLGALLFIETCKFVFLHTVPDELYENVPFLPLKYLVHNITYFSVGALAGLSFKRFQNNIRFNLYETIVFILIYALTGYTGYAYGLQPVIQLYSVISNALPLVLMLSIFNVYLNKRVTRLNFVTNSTYTIYLIHFPVISLLTYLLIQLQITALTVYFTVILLSYPLSLVTALIIRRFKLTAFLFGAKPLYSFRRSIA</sequence>
<accession>A0A6B2M2G6</accession>
<feature type="transmembrane region" description="Helical" evidence="1">
    <location>
        <begin position="329"/>
        <end position="351"/>
    </location>
</feature>
<reference evidence="3 4" key="1">
    <citation type="submission" date="2020-02" db="EMBL/GenBank/DDBJ databases">
        <title>Albibacoteraceae fam. nov., the first described family within the subdivision 4 Verrucomicrobia.</title>
        <authorList>
            <person name="Xi F."/>
        </authorList>
    </citation>
    <scope>NUCLEOTIDE SEQUENCE [LARGE SCALE GENOMIC DNA]</scope>
    <source>
        <strain evidence="3 4">CK1056</strain>
    </source>
</reference>
<dbReference type="EMBL" id="JAAGNX010000002">
    <property type="protein sequence ID" value="NDV62324.1"/>
    <property type="molecule type" value="Genomic_DNA"/>
</dbReference>
<dbReference type="AlphaFoldDB" id="A0A6B2M2G6"/>
<keyword evidence="1" id="KW-1133">Transmembrane helix</keyword>
<dbReference type="InterPro" id="IPR002656">
    <property type="entry name" value="Acyl_transf_3_dom"/>
</dbReference>
<dbReference type="GO" id="GO:0016747">
    <property type="term" value="F:acyltransferase activity, transferring groups other than amino-acyl groups"/>
    <property type="evidence" value="ECO:0007669"/>
    <property type="project" value="InterPro"/>
</dbReference>
<evidence type="ECO:0000256" key="1">
    <source>
        <dbReference type="SAM" id="Phobius"/>
    </source>
</evidence>
<feature type="transmembrane region" description="Helical" evidence="1">
    <location>
        <begin position="242"/>
        <end position="261"/>
    </location>
</feature>
<feature type="transmembrane region" description="Helical" evidence="1">
    <location>
        <begin position="129"/>
        <end position="154"/>
    </location>
</feature>
<proteinExistence type="predicted"/>
<protein>
    <submittedName>
        <fullName evidence="3">Acyltransferase family protein</fullName>
    </submittedName>
</protein>
<keyword evidence="1" id="KW-0472">Membrane</keyword>
<dbReference type="RefSeq" id="WP_163964110.1">
    <property type="nucleotide sequence ID" value="NZ_JAAGNX010000002.1"/>
</dbReference>
<feature type="domain" description="Acyltransferase 3" evidence="2">
    <location>
        <begin position="6"/>
        <end position="347"/>
    </location>
</feature>
<keyword evidence="1" id="KW-0812">Transmembrane</keyword>
<dbReference type="PANTHER" id="PTHR36927:SF1">
    <property type="entry name" value="MDO-LIKE PROTEIN"/>
    <property type="match status" value="1"/>
</dbReference>
<keyword evidence="4" id="KW-1185">Reference proteome</keyword>
<dbReference type="InterPro" id="IPR050623">
    <property type="entry name" value="Glucan_succinyl_AcylTrfase"/>
</dbReference>
<dbReference type="Proteomes" id="UP000478417">
    <property type="component" value="Unassembled WGS sequence"/>
</dbReference>
<feature type="transmembrane region" description="Helical" evidence="1">
    <location>
        <begin position="88"/>
        <end position="109"/>
    </location>
</feature>
<evidence type="ECO:0000313" key="3">
    <source>
        <dbReference type="EMBL" id="NDV62324.1"/>
    </source>
</evidence>